<sequence>MDELVGRLVAELGIDRDVAEKAVGIILAFLVKEAPADTIKPLMDAMPGAAEAAAAAPAGGMFGGIMGVGTQLMGLGLSMGEVQGVARTLLAFAREKVGEDAVGELVGAIPGLSQFA</sequence>
<accession>A0A1W6ZU91</accession>
<dbReference type="STRING" id="1235591.CAK95_18745"/>
<reference evidence="1 2" key="1">
    <citation type="submission" date="2017-05" db="EMBL/GenBank/DDBJ databases">
        <title>Full genome sequence of Pseudorhodoplanes sinuspersici.</title>
        <authorList>
            <person name="Dastgheib S.M.M."/>
            <person name="Shavandi M."/>
            <person name="Tirandaz H."/>
        </authorList>
    </citation>
    <scope>NUCLEOTIDE SEQUENCE [LARGE SCALE GENOMIC DNA]</scope>
    <source>
        <strain evidence="1 2">RIPI110</strain>
    </source>
</reference>
<dbReference type="AlphaFoldDB" id="A0A1W6ZU91"/>
<evidence type="ECO:0000313" key="1">
    <source>
        <dbReference type="EMBL" id="ARQ00902.1"/>
    </source>
</evidence>
<keyword evidence="2" id="KW-1185">Reference proteome</keyword>
<gene>
    <name evidence="1" type="ORF">CAK95_18745</name>
</gene>
<dbReference type="EMBL" id="CP021112">
    <property type="protein sequence ID" value="ARQ00902.1"/>
    <property type="molecule type" value="Genomic_DNA"/>
</dbReference>
<dbReference type="OrthoDB" id="7907231at2"/>
<name>A0A1W6ZU91_9HYPH</name>
<dbReference type="KEGG" id="psin:CAK95_18745"/>
<dbReference type="Proteomes" id="UP000194137">
    <property type="component" value="Chromosome"/>
</dbReference>
<dbReference type="RefSeq" id="WP_086089297.1">
    <property type="nucleotide sequence ID" value="NZ_CP021112.1"/>
</dbReference>
<proteinExistence type="predicted"/>
<evidence type="ECO:0000313" key="2">
    <source>
        <dbReference type="Proteomes" id="UP000194137"/>
    </source>
</evidence>
<organism evidence="1 2">
    <name type="scientific">Pseudorhodoplanes sinuspersici</name>
    <dbReference type="NCBI Taxonomy" id="1235591"/>
    <lineage>
        <taxon>Bacteria</taxon>
        <taxon>Pseudomonadati</taxon>
        <taxon>Pseudomonadota</taxon>
        <taxon>Alphaproteobacteria</taxon>
        <taxon>Hyphomicrobiales</taxon>
        <taxon>Pseudorhodoplanes</taxon>
    </lineage>
</organism>
<protein>
    <submittedName>
        <fullName evidence="1">Uncharacterized protein</fullName>
    </submittedName>
</protein>